<dbReference type="RefSeq" id="WP_205006607.1">
    <property type="nucleotide sequence ID" value="NZ_CBCRXA010000018.1"/>
</dbReference>
<dbReference type="InterPro" id="IPR005814">
    <property type="entry name" value="Aminotrans_3"/>
</dbReference>
<dbReference type="CDD" id="cd00610">
    <property type="entry name" value="OAT_like"/>
    <property type="match status" value="1"/>
</dbReference>
<keyword evidence="2 3" id="KW-0663">Pyridoxal phosphate</keyword>
<gene>
    <name evidence="4" type="ORF">JOC27_001544</name>
</gene>
<dbReference type="Proteomes" id="UP000823201">
    <property type="component" value="Unassembled WGS sequence"/>
</dbReference>
<keyword evidence="4" id="KW-0413">Isomerase</keyword>
<name>A0ABS2Q8Z4_9BACL</name>
<dbReference type="PANTHER" id="PTHR43713">
    <property type="entry name" value="GLUTAMATE-1-SEMIALDEHYDE 2,1-AMINOMUTASE"/>
    <property type="match status" value="1"/>
</dbReference>
<accession>A0ABS2Q8Z4</accession>
<dbReference type="Gene3D" id="3.40.640.10">
    <property type="entry name" value="Type I PLP-dependent aspartate aminotransferase-like (Major domain)"/>
    <property type="match status" value="1"/>
</dbReference>
<dbReference type="Pfam" id="PF00202">
    <property type="entry name" value="Aminotran_3"/>
    <property type="match status" value="1"/>
</dbReference>
<organism evidence="4 5">
    <name type="scientific">Sporolactobacillus spathodeae</name>
    <dbReference type="NCBI Taxonomy" id="1465502"/>
    <lineage>
        <taxon>Bacteria</taxon>
        <taxon>Bacillati</taxon>
        <taxon>Bacillota</taxon>
        <taxon>Bacilli</taxon>
        <taxon>Bacillales</taxon>
        <taxon>Sporolactobacillaceae</taxon>
        <taxon>Sporolactobacillus</taxon>
    </lineage>
</organism>
<protein>
    <submittedName>
        <fullName evidence="4">Glutamate-1-semialdehyde 2,1-aminomutase</fullName>
        <ecNumber evidence="4">5.4.3.8</ecNumber>
    </submittedName>
</protein>
<evidence type="ECO:0000313" key="5">
    <source>
        <dbReference type="Proteomes" id="UP000823201"/>
    </source>
</evidence>
<dbReference type="PROSITE" id="PS00600">
    <property type="entry name" value="AA_TRANSFER_CLASS_3"/>
    <property type="match status" value="1"/>
</dbReference>
<evidence type="ECO:0000256" key="2">
    <source>
        <dbReference type="ARBA" id="ARBA00022898"/>
    </source>
</evidence>
<keyword evidence="5" id="KW-1185">Reference proteome</keyword>
<dbReference type="EMBL" id="JAFBEV010000012">
    <property type="protein sequence ID" value="MBM7658091.1"/>
    <property type="molecule type" value="Genomic_DNA"/>
</dbReference>
<reference evidence="4 5" key="1">
    <citation type="submission" date="2021-01" db="EMBL/GenBank/DDBJ databases">
        <title>Genomic Encyclopedia of Type Strains, Phase IV (KMG-IV): sequencing the most valuable type-strain genomes for metagenomic binning, comparative biology and taxonomic classification.</title>
        <authorList>
            <person name="Goeker M."/>
        </authorList>
    </citation>
    <scope>NUCLEOTIDE SEQUENCE [LARGE SCALE GENOMIC DNA]</scope>
    <source>
        <strain evidence="4 5">DSM 100968</strain>
    </source>
</reference>
<proteinExistence type="inferred from homology"/>
<dbReference type="PANTHER" id="PTHR43713:SF3">
    <property type="entry name" value="GLUTAMATE-1-SEMIALDEHYDE 2,1-AMINOMUTASE 1, CHLOROPLASTIC-RELATED"/>
    <property type="match status" value="1"/>
</dbReference>
<dbReference type="Gene3D" id="3.90.1150.10">
    <property type="entry name" value="Aspartate Aminotransferase, domain 1"/>
    <property type="match status" value="1"/>
</dbReference>
<comment type="cofactor">
    <cofactor evidence="1">
        <name>pyridoxal 5'-phosphate</name>
        <dbReference type="ChEBI" id="CHEBI:597326"/>
    </cofactor>
</comment>
<dbReference type="InterPro" id="IPR015422">
    <property type="entry name" value="PyrdxlP-dep_Trfase_small"/>
</dbReference>
<comment type="similarity">
    <text evidence="3">Belongs to the class-III pyridoxal-phosphate-dependent aminotransferase family.</text>
</comment>
<dbReference type="InterPro" id="IPR049704">
    <property type="entry name" value="Aminotrans_3_PPA_site"/>
</dbReference>
<dbReference type="SUPFAM" id="SSF53383">
    <property type="entry name" value="PLP-dependent transferases"/>
    <property type="match status" value="1"/>
</dbReference>
<evidence type="ECO:0000256" key="1">
    <source>
        <dbReference type="ARBA" id="ARBA00001933"/>
    </source>
</evidence>
<sequence length="441" mass="49277">MNPITHTERSQQNYHQLCDHLVDGVASSFHKDPNQPYPISFERGEGAYLYDLDGNAYIDYVGGMGPMILGYAPQAVNAAVTKQIEKGTQFAAPFSNLLRLTEKLTAIIPCAEKLAFQNTGTEANMLAFRLARAYTGKWKIVKFEGQYHGWSDEQRISSDALRAAQFGRREQPNKLLEVSGQLPTAADQILTLPWNDGDLFERVLTKHGDEIAAVITEPFMCDSGPIVPKNGFLQKLREVTRHHQVLLIFDEVITGFRLALGGAQSYFGVTPDLAVFAKAVSNGFPLSFVAGKREVMNCGVHPSGTFNGNPISVAAALATIEQLANDQVYRRFDMLGQMFTTGLNKLGEEYQQPLHAAHFGAIIVLHFGRCDSPADFRDALNTLDQPYYDRFVTTALQYGVRLTPKRGRLYLSTAHTEREIRRTLEAFEQVFQLLTKNREHK</sequence>
<evidence type="ECO:0000256" key="3">
    <source>
        <dbReference type="RuleBase" id="RU003560"/>
    </source>
</evidence>
<comment type="caution">
    <text evidence="4">The sequence shown here is derived from an EMBL/GenBank/DDBJ whole genome shotgun (WGS) entry which is preliminary data.</text>
</comment>
<dbReference type="EC" id="5.4.3.8" evidence="4"/>
<dbReference type="GO" id="GO:0042286">
    <property type="term" value="F:glutamate-1-semialdehyde 2,1-aminomutase activity"/>
    <property type="evidence" value="ECO:0007669"/>
    <property type="project" value="UniProtKB-EC"/>
</dbReference>
<dbReference type="InterPro" id="IPR015424">
    <property type="entry name" value="PyrdxlP-dep_Trfase"/>
</dbReference>
<dbReference type="InterPro" id="IPR015421">
    <property type="entry name" value="PyrdxlP-dep_Trfase_major"/>
</dbReference>
<evidence type="ECO:0000313" key="4">
    <source>
        <dbReference type="EMBL" id="MBM7658091.1"/>
    </source>
</evidence>